<dbReference type="AlphaFoldDB" id="A0A7J8JCY6"/>
<keyword evidence="13 14" id="KW-0539">Nucleus</keyword>
<evidence type="ECO:0000256" key="6">
    <source>
        <dbReference type="ARBA" id="ARBA00050164"/>
    </source>
</evidence>
<evidence type="ECO:0000256" key="8">
    <source>
        <dbReference type="ARBA" id="ARBA00051496"/>
    </source>
</evidence>
<evidence type="ECO:0000256" key="2">
    <source>
        <dbReference type="ARBA" id="ARBA00004760"/>
    </source>
</evidence>
<feature type="domain" description="Homeobox" evidence="15">
    <location>
        <begin position="92"/>
        <end position="136"/>
    </location>
</feature>
<comment type="catalytic activity">
    <reaction evidence="6">
        <text>hexacosanoyl-CoA + sphinganine = N-hexacosanoylsphinganine + CoA + H(+)</text>
        <dbReference type="Rhea" id="RHEA:33351"/>
        <dbReference type="ChEBI" id="CHEBI:15378"/>
        <dbReference type="ChEBI" id="CHEBI:52962"/>
        <dbReference type="ChEBI" id="CHEBI:57287"/>
        <dbReference type="ChEBI" id="CHEBI:57817"/>
        <dbReference type="ChEBI" id="CHEBI:64868"/>
    </reaction>
    <physiologicalReaction direction="left-to-right" evidence="6">
        <dbReference type="Rhea" id="RHEA:33352"/>
    </physiologicalReaction>
</comment>
<evidence type="ECO:0000256" key="13">
    <source>
        <dbReference type="PROSITE-ProRule" id="PRU00108"/>
    </source>
</evidence>
<feature type="DNA-binding region" description="Homeobox" evidence="13">
    <location>
        <begin position="94"/>
        <end position="137"/>
    </location>
</feature>
<dbReference type="Proteomes" id="UP000593571">
    <property type="component" value="Unassembled WGS sequence"/>
</dbReference>
<evidence type="ECO:0000256" key="7">
    <source>
        <dbReference type="ARBA" id="ARBA00051306"/>
    </source>
</evidence>
<comment type="catalytic activity">
    <reaction evidence="8">
        <text>eicosanoyl-CoA + sphinganine = N-eicosanoylsphinganine + CoA + H(+)</text>
        <dbReference type="Rhea" id="RHEA:36555"/>
        <dbReference type="ChEBI" id="CHEBI:15378"/>
        <dbReference type="ChEBI" id="CHEBI:57287"/>
        <dbReference type="ChEBI" id="CHEBI:57380"/>
        <dbReference type="ChEBI" id="CHEBI:57817"/>
        <dbReference type="ChEBI" id="CHEBI:67027"/>
    </reaction>
    <physiologicalReaction direction="left-to-right" evidence="8">
        <dbReference type="Rhea" id="RHEA:36556"/>
    </physiologicalReaction>
</comment>
<evidence type="ECO:0000256" key="4">
    <source>
        <dbReference type="ARBA" id="ARBA00022516"/>
    </source>
</evidence>
<evidence type="ECO:0000256" key="10">
    <source>
        <dbReference type="ARBA" id="ARBA00052622"/>
    </source>
</evidence>
<keyword evidence="17" id="KW-1185">Reference proteome</keyword>
<keyword evidence="13 14" id="KW-0238">DNA-binding</keyword>
<comment type="catalytic activity">
    <reaction evidence="11">
        <text>sphing-4-enine + octadecanoyl-CoA = N-octadecanoylsphing-4-enine + CoA + H(+)</text>
        <dbReference type="Rhea" id="RHEA:36691"/>
        <dbReference type="ChEBI" id="CHEBI:15378"/>
        <dbReference type="ChEBI" id="CHEBI:57287"/>
        <dbReference type="ChEBI" id="CHEBI:57394"/>
        <dbReference type="ChEBI" id="CHEBI:57756"/>
        <dbReference type="ChEBI" id="CHEBI:72961"/>
    </reaction>
    <physiologicalReaction direction="left-to-right" evidence="11">
        <dbReference type="Rhea" id="RHEA:36692"/>
    </physiologicalReaction>
</comment>
<dbReference type="EMBL" id="JACASE010000002">
    <property type="protein sequence ID" value="KAF6494185.1"/>
    <property type="molecule type" value="Genomic_DNA"/>
</dbReference>
<dbReference type="GO" id="GO:0046513">
    <property type="term" value="P:ceramide biosynthetic process"/>
    <property type="evidence" value="ECO:0007669"/>
    <property type="project" value="InterPro"/>
</dbReference>
<dbReference type="GO" id="GO:0050291">
    <property type="term" value="F:sphingosine N-acyltransferase activity"/>
    <property type="evidence" value="ECO:0007669"/>
    <property type="project" value="UniProtKB-EC"/>
</dbReference>
<comment type="subcellular location">
    <subcellularLocation>
        <location evidence="1">Endoplasmic reticulum membrane</location>
        <topology evidence="1">Multi-pass membrane protein</topology>
    </subcellularLocation>
    <subcellularLocation>
        <location evidence="13 14">Nucleus</location>
    </subcellularLocation>
</comment>
<evidence type="ECO:0000256" key="3">
    <source>
        <dbReference type="ARBA" id="ARBA00004991"/>
    </source>
</evidence>
<evidence type="ECO:0000256" key="9">
    <source>
        <dbReference type="ARBA" id="ARBA00051788"/>
    </source>
</evidence>
<evidence type="ECO:0000259" key="15">
    <source>
        <dbReference type="PROSITE" id="PS50071"/>
    </source>
</evidence>
<sequence length="195" mass="22004">MATAAAGSLGLLWGWLWSERFWMPQNVSWADLEGPGDGYGYPRARHILSVFPLAAGIFSVRLLFERFIAKPCALHVGIQDSGPYQAQPNAILEKVFISITKHPDEKRLEGLSKQLDWDVRKIQCWFRHRRNQDKPPTLTKFCESIHLGFGTPDSAGIAIHISLSQVGFITIISWNWPSIGLLCFLSLQTLKERTS</sequence>
<dbReference type="GO" id="GO:0005634">
    <property type="term" value="C:nucleus"/>
    <property type="evidence" value="ECO:0007669"/>
    <property type="project" value="UniProtKB-SubCell"/>
</dbReference>
<evidence type="ECO:0000313" key="17">
    <source>
        <dbReference type="Proteomes" id="UP000593571"/>
    </source>
</evidence>
<dbReference type="FunFam" id="1.10.10.60:FF:000020">
    <property type="entry name" value="Ceramide synthase 5"/>
    <property type="match status" value="1"/>
</dbReference>
<dbReference type="SUPFAM" id="SSF46689">
    <property type="entry name" value="Homeodomain-like"/>
    <property type="match status" value="1"/>
</dbReference>
<comment type="pathway">
    <text evidence="2">Lipid metabolism; sphingolipid metabolism.</text>
</comment>
<keyword evidence="4" id="KW-0443">Lipid metabolism</keyword>
<dbReference type="PANTHER" id="PTHR12560">
    <property type="entry name" value="LONGEVITY ASSURANCE FACTOR 1 LAG1"/>
    <property type="match status" value="1"/>
</dbReference>
<dbReference type="InterPro" id="IPR009057">
    <property type="entry name" value="Homeodomain-like_sf"/>
</dbReference>
<dbReference type="EC" id="2.3.1.24" evidence="12"/>
<comment type="pathway">
    <text evidence="3">Sphingolipid metabolism.</text>
</comment>
<evidence type="ECO:0000256" key="1">
    <source>
        <dbReference type="ARBA" id="ARBA00004477"/>
    </source>
</evidence>
<dbReference type="Gene3D" id="1.10.10.60">
    <property type="entry name" value="Homeodomain-like"/>
    <property type="match status" value="1"/>
</dbReference>
<dbReference type="InterPro" id="IPR016439">
    <property type="entry name" value="Lag1/Lac1-like"/>
</dbReference>
<evidence type="ECO:0000313" key="16">
    <source>
        <dbReference type="EMBL" id="KAF6494185.1"/>
    </source>
</evidence>
<reference evidence="16 17" key="1">
    <citation type="journal article" date="2020" name="Nature">
        <title>Six reference-quality genomes reveal evolution of bat adaptations.</title>
        <authorList>
            <person name="Jebb D."/>
            <person name="Huang Z."/>
            <person name="Pippel M."/>
            <person name="Hughes G.M."/>
            <person name="Lavrichenko K."/>
            <person name="Devanna P."/>
            <person name="Winkler S."/>
            <person name="Jermiin L.S."/>
            <person name="Skirmuntt E.C."/>
            <person name="Katzourakis A."/>
            <person name="Burkitt-Gray L."/>
            <person name="Ray D.A."/>
            <person name="Sullivan K.A.M."/>
            <person name="Roscito J.G."/>
            <person name="Kirilenko B.M."/>
            <person name="Davalos L.M."/>
            <person name="Corthals A.P."/>
            <person name="Power M.L."/>
            <person name="Jones G."/>
            <person name="Ransome R.D."/>
            <person name="Dechmann D.K.N."/>
            <person name="Locatelli A.G."/>
            <person name="Puechmaille S.J."/>
            <person name="Fedrigo O."/>
            <person name="Jarvis E.D."/>
            <person name="Hiller M."/>
            <person name="Vernes S.C."/>
            <person name="Myers E.W."/>
            <person name="Teeling E.C."/>
        </authorList>
    </citation>
    <scope>NUCLEOTIDE SEQUENCE [LARGE SCALE GENOMIC DNA]</scope>
    <source>
        <strain evidence="16">MRouAeg1</strain>
        <tissue evidence="16">Muscle</tissue>
    </source>
</reference>
<name>A0A7J8JCY6_ROUAE</name>
<keyword evidence="4" id="KW-0444">Lipid biosynthesis</keyword>
<comment type="catalytic activity">
    <reaction evidence="5">
        <text>sphinganine + octadecanoyl-CoA = N-(octadecanoyl)-sphinganine + CoA + H(+)</text>
        <dbReference type="Rhea" id="RHEA:36547"/>
        <dbReference type="ChEBI" id="CHEBI:15378"/>
        <dbReference type="ChEBI" id="CHEBI:57287"/>
        <dbReference type="ChEBI" id="CHEBI:57394"/>
        <dbReference type="ChEBI" id="CHEBI:57817"/>
        <dbReference type="ChEBI" id="CHEBI:67033"/>
    </reaction>
    <physiologicalReaction direction="left-to-right" evidence="5">
        <dbReference type="Rhea" id="RHEA:36548"/>
    </physiologicalReaction>
</comment>
<gene>
    <name evidence="16" type="ORF">HJG63_002723</name>
</gene>
<comment type="catalytic activity">
    <reaction evidence="9">
        <text>tetracosanoyl-CoA + sphinganine = N-tetracosanoylsphinganine + CoA + H(+)</text>
        <dbReference type="Rhea" id="RHEA:33591"/>
        <dbReference type="ChEBI" id="CHEBI:15378"/>
        <dbReference type="ChEBI" id="CHEBI:52961"/>
        <dbReference type="ChEBI" id="CHEBI:57287"/>
        <dbReference type="ChEBI" id="CHEBI:57817"/>
        <dbReference type="ChEBI" id="CHEBI:65052"/>
    </reaction>
    <physiologicalReaction direction="left-to-right" evidence="9">
        <dbReference type="Rhea" id="RHEA:33592"/>
    </physiologicalReaction>
</comment>
<organism evidence="16 17">
    <name type="scientific">Rousettus aegyptiacus</name>
    <name type="common">Egyptian fruit bat</name>
    <name type="synonym">Pteropus aegyptiacus</name>
    <dbReference type="NCBI Taxonomy" id="9407"/>
    <lineage>
        <taxon>Eukaryota</taxon>
        <taxon>Metazoa</taxon>
        <taxon>Chordata</taxon>
        <taxon>Craniata</taxon>
        <taxon>Vertebrata</taxon>
        <taxon>Euteleostomi</taxon>
        <taxon>Mammalia</taxon>
        <taxon>Eutheria</taxon>
        <taxon>Laurasiatheria</taxon>
        <taxon>Chiroptera</taxon>
        <taxon>Yinpterochiroptera</taxon>
        <taxon>Pteropodoidea</taxon>
        <taxon>Pteropodidae</taxon>
        <taxon>Rousettinae</taxon>
        <taxon>Rousettus</taxon>
    </lineage>
</organism>
<protein>
    <recommendedName>
        <fullName evidence="12">sphingosine N-acyltransferase</fullName>
        <ecNumber evidence="12">2.3.1.24</ecNumber>
    </recommendedName>
</protein>
<accession>A0A7J8JCY6</accession>
<dbReference type="CDD" id="cd00086">
    <property type="entry name" value="homeodomain"/>
    <property type="match status" value="1"/>
</dbReference>
<evidence type="ECO:0000256" key="12">
    <source>
        <dbReference type="ARBA" id="ARBA00067079"/>
    </source>
</evidence>
<dbReference type="GO" id="GO:0005789">
    <property type="term" value="C:endoplasmic reticulum membrane"/>
    <property type="evidence" value="ECO:0007669"/>
    <property type="project" value="UniProtKB-SubCell"/>
</dbReference>
<comment type="catalytic activity">
    <reaction evidence="10">
        <text>a fatty acyl-CoA + sphing-4-enine = an N-acylsphing-4-enine + CoA + H(+)</text>
        <dbReference type="Rhea" id="RHEA:23768"/>
        <dbReference type="ChEBI" id="CHEBI:15378"/>
        <dbReference type="ChEBI" id="CHEBI:52639"/>
        <dbReference type="ChEBI" id="CHEBI:57287"/>
        <dbReference type="ChEBI" id="CHEBI:57756"/>
        <dbReference type="ChEBI" id="CHEBI:77636"/>
        <dbReference type="EC" id="2.3.1.24"/>
    </reaction>
    <physiologicalReaction direction="left-to-right" evidence="10">
        <dbReference type="Rhea" id="RHEA:23769"/>
    </physiologicalReaction>
</comment>
<dbReference type="GO" id="GO:0003677">
    <property type="term" value="F:DNA binding"/>
    <property type="evidence" value="ECO:0007669"/>
    <property type="project" value="UniProtKB-UniRule"/>
</dbReference>
<keyword evidence="13 14" id="KW-0371">Homeobox</keyword>
<evidence type="ECO:0000256" key="5">
    <source>
        <dbReference type="ARBA" id="ARBA00049036"/>
    </source>
</evidence>
<evidence type="ECO:0000256" key="11">
    <source>
        <dbReference type="ARBA" id="ARBA00052806"/>
    </source>
</evidence>
<dbReference type="Pfam" id="PF00046">
    <property type="entry name" value="Homeodomain"/>
    <property type="match status" value="1"/>
</dbReference>
<comment type="catalytic activity">
    <reaction evidence="7">
        <text>docosanoyl-CoA + sphinganine = N-docosanoylsphinganine + CoA + H(+)</text>
        <dbReference type="Rhea" id="RHEA:36535"/>
        <dbReference type="ChEBI" id="CHEBI:15378"/>
        <dbReference type="ChEBI" id="CHEBI:57287"/>
        <dbReference type="ChEBI" id="CHEBI:57817"/>
        <dbReference type="ChEBI" id="CHEBI:65059"/>
        <dbReference type="ChEBI" id="CHEBI:67021"/>
    </reaction>
    <physiologicalReaction direction="left-to-right" evidence="7">
        <dbReference type="Rhea" id="RHEA:36536"/>
    </physiologicalReaction>
</comment>
<proteinExistence type="predicted"/>
<dbReference type="PROSITE" id="PS50071">
    <property type="entry name" value="HOMEOBOX_2"/>
    <property type="match status" value="1"/>
</dbReference>
<dbReference type="PANTHER" id="PTHR12560:SF8">
    <property type="entry name" value="CERAMIDE SYNTHASE 5"/>
    <property type="match status" value="1"/>
</dbReference>
<dbReference type="InterPro" id="IPR001356">
    <property type="entry name" value="HD"/>
</dbReference>
<comment type="caution">
    <text evidence="16">The sequence shown here is derived from an EMBL/GenBank/DDBJ whole genome shotgun (WGS) entry which is preliminary data.</text>
</comment>
<evidence type="ECO:0000256" key="14">
    <source>
        <dbReference type="RuleBase" id="RU000682"/>
    </source>
</evidence>